<dbReference type="PANTHER" id="PTHR33408">
    <property type="entry name" value="TRANSPOSASE"/>
    <property type="match status" value="1"/>
</dbReference>
<dbReference type="EMBL" id="FNZF01000004">
    <property type="protein sequence ID" value="SEJ66037.1"/>
    <property type="molecule type" value="Genomic_DNA"/>
</dbReference>
<evidence type="ECO:0000313" key="4">
    <source>
        <dbReference type="Proteomes" id="UP000199200"/>
    </source>
</evidence>
<evidence type="ECO:0000259" key="1">
    <source>
        <dbReference type="Pfam" id="PF05598"/>
    </source>
</evidence>
<keyword evidence="4" id="KW-1185">Reference proteome</keyword>
<name>A0A1H7AQ96_9BACL</name>
<sequence>MCNPKTATADYTTFSGMEKEIQEKAARPKRQLAPVFKPYNNRQSFAIFDVEAQIPEHHVARVIDEMIELLPDTQLFAHYPGGGRSSFHPKMMLKVILYAYSQKEYSCRRIEKLIRENLPAMWLAAGQTPDYRTINEFRRVRMPEMIDTLFESMVMELHRREFIEFENYFLDGTKFEANANKYTFVFKKSLETRQEKLESKIRETLAEIHGIAEMEGVELGERPEGNPTVSELAEVASKLEERDEALTGEIEAEKDGSVRKVIRKRRSLIRKKLKLVREDFIPRKEKYAVQLGVCGDDRNSYSKTDPDATFMRMKDDHMKNGQLKPGYNVQMATENQFILFYSIHQRPTDTRCLIPHLKAYRETNLPMPKRIVADAGYGSEENYRYLVEGEDDKPVAEFVVPYGTYIREQLRSFKNNRFNAKNWEYIEEDDLFICPNGRKVRFKKYLQKKNKSGYFQDLKIYECEDCSDCPLKKLCTKAKGNRQVHWNPIYEEMKAKARKALEDETLKKVYALRKIEVETVFGNLKGNLAFRRFLLRGLDKVHVEFGILAMAHNFLKVARILRMLSAKNIKNKNRRRKNNSFFSACFILGTYWTAP</sequence>
<accession>A0A1H7AQ96</accession>
<dbReference type="RefSeq" id="WP_092054672.1">
    <property type="nucleotide sequence ID" value="NZ_FNZF01000004.1"/>
</dbReference>
<feature type="domain" description="Transposase DDE" evidence="2">
    <location>
        <begin position="433"/>
        <end position="557"/>
    </location>
</feature>
<protein>
    <submittedName>
        <fullName evidence="3">Transposase, IS4 family</fullName>
    </submittedName>
</protein>
<feature type="domain" description="Transposase InsH N-terminal" evidence="1">
    <location>
        <begin position="49"/>
        <end position="139"/>
    </location>
</feature>
<evidence type="ECO:0000259" key="2">
    <source>
        <dbReference type="Pfam" id="PF13751"/>
    </source>
</evidence>
<dbReference type="AlphaFoldDB" id="A0A1H7AQ96"/>
<proteinExistence type="predicted"/>
<feature type="non-terminal residue" evidence="3">
    <location>
        <position position="595"/>
    </location>
</feature>
<dbReference type="Pfam" id="PF05598">
    <property type="entry name" value="DUF772"/>
    <property type="match status" value="1"/>
</dbReference>
<dbReference type="InterPro" id="IPR025668">
    <property type="entry name" value="Tnp_DDE_dom"/>
</dbReference>
<dbReference type="Proteomes" id="UP000199200">
    <property type="component" value="Unassembled WGS sequence"/>
</dbReference>
<dbReference type="InterPro" id="IPR047629">
    <property type="entry name" value="IS1182_transpos"/>
</dbReference>
<dbReference type="PANTHER" id="PTHR33408:SF2">
    <property type="entry name" value="TRANSPOSASE DDE DOMAIN-CONTAINING PROTEIN"/>
    <property type="match status" value="1"/>
</dbReference>
<gene>
    <name evidence="3" type="ORF">SAMN04488127_2463</name>
</gene>
<dbReference type="InterPro" id="IPR008490">
    <property type="entry name" value="Transposase_InsH_N"/>
</dbReference>
<dbReference type="Pfam" id="PF13751">
    <property type="entry name" value="DDE_Tnp_1_6"/>
    <property type="match status" value="1"/>
</dbReference>
<evidence type="ECO:0000313" key="3">
    <source>
        <dbReference type="EMBL" id="SEJ66037.1"/>
    </source>
</evidence>
<dbReference type="NCBIfam" id="NF033551">
    <property type="entry name" value="transpos_IS1182"/>
    <property type="match status" value="1"/>
</dbReference>
<organism evidence="3 4">
    <name type="scientific">Bhargavaea ginsengi</name>
    <dbReference type="NCBI Taxonomy" id="426757"/>
    <lineage>
        <taxon>Bacteria</taxon>
        <taxon>Bacillati</taxon>
        <taxon>Bacillota</taxon>
        <taxon>Bacilli</taxon>
        <taxon>Bacillales</taxon>
        <taxon>Caryophanaceae</taxon>
        <taxon>Bhargavaea</taxon>
    </lineage>
</organism>
<reference evidence="4" key="1">
    <citation type="submission" date="2016-10" db="EMBL/GenBank/DDBJ databases">
        <authorList>
            <person name="Varghese N."/>
            <person name="Submissions S."/>
        </authorList>
    </citation>
    <scope>NUCLEOTIDE SEQUENCE [LARGE SCALE GENOMIC DNA]</scope>
    <source>
        <strain evidence="4">CGMCC 1.6763</strain>
    </source>
</reference>